<dbReference type="AlphaFoldDB" id="A0A8X8KCW6"/>
<dbReference type="EMBL" id="JABBHS010000534">
    <property type="protein sequence ID" value="MBU2724897.1"/>
    <property type="molecule type" value="Genomic_DNA"/>
</dbReference>
<dbReference type="RefSeq" id="WP_215886038.1">
    <property type="nucleotide sequence ID" value="NZ_CP134225.1"/>
</dbReference>
<gene>
    <name evidence="1" type="ORF">HF568_17245</name>
</gene>
<name>A0A8X8KCW6_ACIFI</name>
<organism evidence="1 2">
    <name type="scientific">Acidithiobacillus ferridurans</name>
    <dbReference type="NCBI Taxonomy" id="1232575"/>
    <lineage>
        <taxon>Bacteria</taxon>
        <taxon>Pseudomonadati</taxon>
        <taxon>Pseudomonadota</taxon>
        <taxon>Acidithiobacillia</taxon>
        <taxon>Acidithiobacillales</taxon>
        <taxon>Acidithiobacillaceae</taxon>
        <taxon>Acidithiobacillus</taxon>
    </lineage>
</organism>
<accession>A0A8X8KCW6</accession>
<sequence length="136" mass="15494">MSIEVTVFDLHSNQADPDPDMAKIKVSRQLLVLAKRAAAFMRTEGFHTMTRWWSLEYKFYALDEKEDATQETIIVDGKRYVPFEPEYQLDGPHLKIDFDGELHAIFPFRYGGGEMSCSLGDVDSLLATSKDLPDTD</sequence>
<evidence type="ECO:0000313" key="2">
    <source>
        <dbReference type="Proteomes" id="UP000887300"/>
    </source>
</evidence>
<comment type="caution">
    <text evidence="1">The sequence shown here is derived from an EMBL/GenBank/DDBJ whole genome shotgun (WGS) entry which is preliminary data.</text>
</comment>
<dbReference type="Proteomes" id="UP000887300">
    <property type="component" value="Unassembled WGS sequence"/>
</dbReference>
<proteinExistence type="predicted"/>
<protein>
    <submittedName>
        <fullName evidence="1">Uncharacterized protein</fullName>
    </submittedName>
</protein>
<evidence type="ECO:0000313" key="1">
    <source>
        <dbReference type="EMBL" id="MBU2724897.1"/>
    </source>
</evidence>
<reference evidence="1" key="1">
    <citation type="journal article" date="2021" name="ISME J.">
        <title>Genomic evolution of the class Acidithiobacillia: deep-branching Proteobacteria living in extreme acidic conditions.</title>
        <authorList>
            <person name="Moya-Beltran A."/>
            <person name="Beard S."/>
            <person name="Rojas-Villalobos C."/>
            <person name="Issotta F."/>
            <person name="Gallardo Y."/>
            <person name="Ulloa R."/>
            <person name="Giaveno A."/>
            <person name="Degli Esposti M."/>
            <person name="Johnson D.B."/>
            <person name="Quatrini R."/>
        </authorList>
    </citation>
    <scope>NUCLEOTIDE SEQUENCE</scope>
    <source>
        <strain evidence="1">DSM 583</strain>
    </source>
</reference>